<dbReference type="FunFam" id="2.40.420.20:FF:000001">
    <property type="entry name" value="Efflux RND transporter periplasmic adaptor subunit"/>
    <property type="match status" value="1"/>
</dbReference>
<dbReference type="Gene3D" id="2.40.420.20">
    <property type="match status" value="1"/>
</dbReference>
<dbReference type="InterPro" id="IPR058626">
    <property type="entry name" value="MdtA-like_b-barrel"/>
</dbReference>
<dbReference type="Pfam" id="PF25876">
    <property type="entry name" value="HH_MFP_RND"/>
    <property type="match status" value="1"/>
</dbReference>
<dbReference type="Gene3D" id="2.40.30.170">
    <property type="match status" value="1"/>
</dbReference>
<dbReference type="Pfam" id="PF25944">
    <property type="entry name" value="Beta-barrel_RND"/>
    <property type="match status" value="1"/>
</dbReference>
<dbReference type="PANTHER" id="PTHR30158:SF3">
    <property type="entry name" value="MULTIDRUG EFFLUX PUMP SUBUNIT ACRA-RELATED"/>
    <property type="match status" value="1"/>
</dbReference>
<evidence type="ECO:0000256" key="1">
    <source>
        <dbReference type="ARBA" id="ARBA00004196"/>
    </source>
</evidence>
<comment type="subcellular location">
    <subcellularLocation>
        <location evidence="1">Cell envelope</location>
    </subcellularLocation>
</comment>
<proteinExistence type="inferred from homology"/>
<organism evidence="8 9">
    <name type="scientific">Rhizorhabdus dicambivorans</name>
    <dbReference type="NCBI Taxonomy" id="1850238"/>
    <lineage>
        <taxon>Bacteria</taxon>
        <taxon>Pseudomonadati</taxon>
        <taxon>Pseudomonadota</taxon>
        <taxon>Alphaproteobacteria</taxon>
        <taxon>Sphingomonadales</taxon>
        <taxon>Sphingomonadaceae</taxon>
        <taxon>Rhizorhabdus</taxon>
    </lineage>
</organism>
<evidence type="ECO:0000259" key="5">
    <source>
        <dbReference type="Pfam" id="PF25917"/>
    </source>
</evidence>
<protein>
    <submittedName>
        <fullName evidence="8">Efflux RND transporter periplasmic adaptor subunit</fullName>
    </submittedName>
</protein>
<evidence type="ECO:0000259" key="7">
    <source>
        <dbReference type="Pfam" id="PF25967"/>
    </source>
</evidence>
<dbReference type="AlphaFoldDB" id="A0A2A4FYT4"/>
<dbReference type="Gene3D" id="1.10.287.470">
    <property type="entry name" value="Helix hairpin bin"/>
    <property type="match status" value="1"/>
</dbReference>
<sequence>MRQLPIPGFAALAALALLTACGGDPPPAPPPPQVGVVTLSTGSAPLQTELPGRISALETSEVRPQISGVVRRRLFEEGAMVRAGQLLYVIEDAPYSAALGTAQGNLARARASINATRLQAQRYRELVGINAVSRQEADNADAAAQQALADVTAQRAAARAAQINLDFTRIKAPISGRIGRSLVTPGALVQAGQPDPLATIQRTDRVYVDITQSAAQLLDLREAMRAGGVEASAGAPVRLILPNGKPYGLAGRLQFSEVSVDPASGAVTLRATFPNPDGLLLPGMFVRAQLTQGVRRAAILAPQRGITRDQRGRPVALVVGRGNKVEQRMVTVDRPLGDKWIVTGGLRPGDRLIVEGLMNLRPGTVVTPGAPQPAPGTAGN</sequence>
<dbReference type="GO" id="GO:0022857">
    <property type="term" value="F:transmembrane transporter activity"/>
    <property type="evidence" value="ECO:0007669"/>
    <property type="project" value="InterPro"/>
</dbReference>
<dbReference type="GO" id="GO:0005886">
    <property type="term" value="C:plasma membrane"/>
    <property type="evidence" value="ECO:0007669"/>
    <property type="project" value="UniProtKB-SubCell"/>
</dbReference>
<dbReference type="Pfam" id="PF25917">
    <property type="entry name" value="BSH_RND"/>
    <property type="match status" value="1"/>
</dbReference>
<dbReference type="Pfam" id="PF25967">
    <property type="entry name" value="RND-MFP_C"/>
    <property type="match status" value="1"/>
</dbReference>
<evidence type="ECO:0000256" key="2">
    <source>
        <dbReference type="ARBA" id="ARBA00009477"/>
    </source>
</evidence>
<dbReference type="PANTHER" id="PTHR30158">
    <property type="entry name" value="ACRA/E-RELATED COMPONENT OF DRUG EFFLUX TRANSPORTER"/>
    <property type="match status" value="1"/>
</dbReference>
<dbReference type="InterPro" id="IPR058625">
    <property type="entry name" value="MdtA-like_BSH"/>
</dbReference>
<evidence type="ECO:0000256" key="3">
    <source>
        <dbReference type="SAM" id="SignalP"/>
    </source>
</evidence>
<comment type="caution">
    <text evidence="8">The sequence shown here is derived from an EMBL/GenBank/DDBJ whole genome shotgun (WGS) entry which is preliminary data.</text>
</comment>
<feature type="domain" description="Multidrug resistance protein MdtA-like C-terminal permuted SH3" evidence="7">
    <location>
        <begin position="298"/>
        <end position="357"/>
    </location>
</feature>
<evidence type="ECO:0000313" key="9">
    <source>
        <dbReference type="Proteomes" id="UP000218934"/>
    </source>
</evidence>
<dbReference type="NCBIfam" id="TIGR01730">
    <property type="entry name" value="RND_mfp"/>
    <property type="match status" value="1"/>
</dbReference>
<dbReference type="Proteomes" id="UP000218934">
    <property type="component" value="Unassembled WGS sequence"/>
</dbReference>
<dbReference type="KEGG" id="rdi:CMV14_02480"/>
<comment type="similarity">
    <text evidence="2">Belongs to the membrane fusion protein (MFP) (TC 8.A.1) family.</text>
</comment>
<dbReference type="EMBL" id="NWUF01000003">
    <property type="protein sequence ID" value="PCE43622.1"/>
    <property type="molecule type" value="Genomic_DNA"/>
</dbReference>
<accession>A0A2A4FYT4</accession>
<gene>
    <name evidence="8" type="ORF">COO09_04800</name>
</gene>
<feature type="chain" id="PRO_5011997415" evidence="3">
    <location>
        <begin position="23"/>
        <end position="380"/>
    </location>
</feature>
<dbReference type="PROSITE" id="PS51257">
    <property type="entry name" value="PROKAR_LIPOPROTEIN"/>
    <property type="match status" value="1"/>
</dbReference>
<dbReference type="GO" id="GO:0046677">
    <property type="term" value="P:response to antibiotic"/>
    <property type="evidence" value="ECO:0007669"/>
    <property type="project" value="TreeGrafter"/>
</dbReference>
<evidence type="ECO:0000313" key="8">
    <source>
        <dbReference type="EMBL" id="PCE43622.1"/>
    </source>
</evidence>
<feature type="domain" description="Multidrug resistance protein MdtA-like barrel-sandwich hybrid" evidence="5">
    <location>
        <begin position="59"/>
        <end position="201"/>
    </location>
</feature>
<dbReference type="Gene3D" id="2.40.50.100">
    <property type="match status" value="1"/>
</dbReference>
<keyword evidence="3" id="KW-0732">Signal</keyword>
<dbReference type="InterPro" id="IPR058624">
    <property type="entry name" value="MdtA-like_HH"/>
</dbReference>
<dbReference type="RefSeq" id="WP_066960365.1">
    <property type="nucleotide sequence ID" value="NZ_CP023449.1"/>
</dbReference>
<feature type="domain" description="Multidrug resistance protein MdtA-like alpha-helical hairpin" evidence="4">
    <location>
        <begin position="100"/>
        <end position="168"/>
    </location>
</feature>
<dbReference type="InterPro" id="IPR058627">
    <property type="entry name" value="MdtA-like_C"/>
</dbReference>
<dbReference type="SUPFAM" id="SSF111369">
    <property type="entry name" value="HlyD-like secretion proteins"/>
    <property type="match status" value="1"/>
</dbReference>
<reference evidence="8 9" key="1">
    <citation type="submission" date="2017-09" db="EMBL/GenBank/DDBJ databases">
        <title>The Catabolism of 3,6-Dichlorosalicylic acid is Initiated by the Cytochrome P450 Monooxygenase DsmABC in Rhizorhabdus dicambivorans Ndbn-20.</title>
        <authorList>
            <person name="Na L."/>
        </authorList>
    </citation>
    <scope>NUCLEOTIDE SEQUENCE [LARGE SCALE GENOMIC DNA]</scope>
    <source>
        <strain evidence="8 9">Ndbn-20m</strain>
    </source>
</reference>
<name>A0A2A4FYT4_9SPHN</name>
<keyword evidence="9" id="KW-1185">Reference proteome</keyword>
<evidence type="ECO:0000259" key="6">
    <source>
        <dbReference type="Pfam" id="PF25944"/>
    </source>
</evidence>
<dbReference type="OrthoDB" id="9816569at2"/>
<feature type="domain" description="Multidrug resistance protein MdtA-like beta-barrel" evidence="6">
    <location>
        <begin position="206"/>
        <end position="293"/>
    </location>
</feature>
<evidence type="ECO:0000259" key="4">
    <source>
        <dbReference type="Pfam" id="PF25876"/>
    </source>
</evidence>
<feature type="signal peptide" evidence="3">
    <location>
        <begin position="1"/>
        <end position="22"/>
    </location>
</feature>
<dbReference type="InterPro" id="IPR006143">
    <property type="entry name" value="RND_pump_MFP"/>
</dbReference>